<dbReference type="InterPro" id="IPR012902">
    <property type="entry name" value="N_methyl_site"/>
</dbReference>
<accession>A0ABT7E2A1</accession>
<proteinExistence type="predicted"/>
<keyword evidence="1" id="KW-0472">Membrane</keyword>
<feature type="transmembrane region" description="Helical" evidence="1">
    <location>
        <begin position="12"/>
        <end position="34"/>
    </location>
</feature>
<comment type="caution">
    <text evidence="2">The sequence shown here is derived from an EMBL/GenBank/DDBJ whole genome shotgun (WGS) entry which is preliminary data.</text>
</comment>
<name>A0ABT7E2A1_9NEIS</name>
<dbReference type="InterPro" id="IPR045584">
    <property type="entry name" value="Pilin-like"/>
</dbReference>
<dbReference type="Gene3D" id="3.30.700.10">
    <property type="entry name" value="Glycoprotein, Type 4 Pilin"/>
    <property type="match status" value="1"/>
</dbReference>
<evidence type="ECO:0000313" key="2">
    <source>
        <dbReference type="EMBL" id="MDK2126442.1"/>
    </source>
</evidence>
<keyword evidence="3" id="KW-1185">Reference proteome</keyword>
<sequence length="162" mass="17865">MDTPPAAAQRGFTLIELLVSLTLLAILAGAALPLTQLQAQRSKEQELRLALREIRAGIDAFKQASDEGKIEKAADATGYPKSLRQLVEGAIDKTSPDQKRIYFLRRIPRDPFFPDANTPAEQTWALRSYASPPDAPAAGDDVFDVFSLNPQTGLNGRPYREW</sequence>
<dbReference type="Proteomes" id="UP001172778">
    <property type="component" value="Unassembled WGS sequence"/>
</dbReference>
<gene>
    <name evidence="2" type="ORF">PZA18_20590</name>
</gene>
<reference evidence="2" key="1">
    <citation type="submission" date="2023-03" db="EMBL/GenBank/DDBJ databases">
        <title>Chitinimonas shenzhenensis gen. nov., sp. nov., a novel member of family Burkholderiaceae isolated from activated sludge collected in Shen Zhen, China.</title>
        <authorList>
            <person name="Wang X."/>
        </authorList>
    </citation>
    <scope>NUCLEOTIDE SEQUENCE</scope>
    <source>
        <strain evidence="2">DQS-5</strain>
    </source>
</reference>
<keyword evidence="1" id="KW-1133">Transmembrane helix</keyword>
<dbReference type="Pfam" id="PF07963">
    <property type="entry name" value="N_methyl"/>
    <property type="match status" value="1"/>
</dbReference>
<protein>
    <submittedName>
        <fullName evidence="2">Type II secretion system protein</fullName>
    </submittedName>
</protein>
<organism evidence="2 3">
    <name type="scientific">Parachitinimonas caeni</name>
    <dbReference type="NCBI Taxonomy" id="3031301"/>
    <lineage>
        <taxon>Bacteria</taxon>
        <taxon>Pseudomonadati</taxon>
        <taxon>Pseudomonadota</taxon>
        <taxon>Betaproteobacteria</taxon>
        <taxon>Neisseriales</taxon>
        <taxon>Chitinibacteraceae</taxon>
        <taxon>Parachitinimonas</taxon>
    </lineage>
</organism>
<keyword evidence="1" id="KW-0812">Transmembrane</keyword>
<evidence type="ECO:0000256" key="1">
    <source>
        <dbReference type="SAM" id="Phobius"/>
    </source>
</evidence>
<dbReference type="EMBL" id="JARRAF010000038">
    <property type="protein sequence ID" value="MDK2126442.1"/>
    <property type="molecule type" value="Genomic_DNA"/>
</dbReference>
<dbReference type="RefSeq" id="WP_284102760.1">
    <property type="nucleotide sequence ID" value="NZ_JARRAF010000038.1"/>
</dbReference>
<evidence type="ECO:0000313" key="3">
    <source>
        <dbReference type="Proteomes" id="UP001172778"/>
    </source>
</evidence>
<dbReference type="SUPFAM" id="SSF54523">
    <property type="entry name" value="Pili subunits"/>
    <property type="match status" value="1"/>
</dbReference>
<dbReference type="NCBIfam" id="TIGR02532">
    <property type="entry name" value="IV_pilin_GFxxxE"/>
    <property type="match status" value="1"/>
</dbReference>
<dbReference type="PROSITE" id="PS00409">
    <property type="entry name" value="PROKAR_NTER_METHYL"/>
    <property type="match status" value="1"/>
</dbReference>